<protein>
    <submittedName>
        <fullName evidence="3">Plasmid replication initiation protein</fullName>
    </submittedName>
</protein>
<feature type="domain" description="Plasmid replication protein RepL" evidence="2">
    <location>
        <begin position="27"/>
        <end position="137"/>
    </location>
</feature>
<proteinExistence type="predicted"/>
<evidence type="ECO:0000259" key="2">
    <source>
        <dbReference type="Pfam" id="PF05732"/>
    </source>
</evidence>
<reference evidence="3" key="1">
    <citation type="submission" date="2018-07" db="EMBL/GenBank/DDBJ databases">
        <authorList>
            <consortium name="GenomeTrakr network: Whole genome sequencing for foodborne pathogen traceback"/>
        </authorList>
    </citation>
    <scope>NUCLEOTIDE SEQUENCE</scope>
    <source>
        <strain evidence="3">FSIS1702006</strain>
    </source>
</reference>
<organism evidence="3">
    <name type="scientific">Salmonella infantis</name>
    <dbReference type="NCBI Taxonomy" id="595"/>
    <lineage>
        <taxon>Bacteria</taxon>
        <taxon>Pseudomonadati</taxon>
        <taxon>Pseudomonadota</taxon>
        <taxon>Gammaproteobacteria</taxon>
        <taxon>Enterobacterales</taxon>
        <taxon>Enterobacteriaceae</taxon>
        <taxon>Salmonella</taxon>
    </lineage>
</organism>
<sequence>MNKQNIHISPEAQARVRQQELAEQDEAAKRAKKNYNFVQIEKRALRLVRELYEANPAAGKLLFILAEKMNRQNALVCSYDTMSKITGLGRTTLYKAVKYLKEHNWVEVIKVGTANAYVINSRVFWQSHGDKKLTVFHATIVASSDEQDTPVEDWDKVKLNHFPFLSHDDDVTVTNEQLPPPDQEELDFHKTPEPCFLDGDEPVEPPTHITLPK</sequence>
<dbReference type="GO" id="GO:0006260">
    <property type="term" value="P:DNA replication"/>
    <property type="evidence" value="ECO:0007669"/>
    <property type="project" value="InterPro"/>
</dbReference>
<accession>A0A638SX04</accession>
<dbReference type="InterPro" id="IPR008813">
    <property type="entry name" value="Plasmid_replication_RepL"/>
</dbReference>
<dbReference type="AlphaFoldDB" id="A0A638SX04"/>
<dbReference type="GO" id="GO:0006276">
    <property type="term" value="P:plasmid maintenance"/>
    <property type="evidence" value="ECO:0007669"/>
    <property type="project" value="InterPro"/>
</dbReference>
<name>A0A638SX04_SALIN</name>
<comment type="caution">
    <text evidence="3">The sequence shown here is derived from an EMBL/GenBank/DDBJ whole genome shotgun (WGS) entry which is preliminary data.</text>
</comment>
<evidence type="ECO:0000256" key="1">
    <source>
        <dbReference type="SAM" id="MobiDB-lite"/>
    </source>
</evidence>
<dbReference type="InterPro" id="IPR036390">
    <property type="entry name" value="WH_DNA-bd_sf"/>
</dbReference>
<evidence type="ECO:0000313" key="3">
    <source>
        <dbReference type="EMBL" id="EDI6535427.1"/>
    </source>
</evidence>
<gene>
    <name evidence="3" type="ORF">CFG52_24640</name>
</gene>
<feature type="region of interest" description="Disordered" evidence="1">
    <location>
        <begin position="171"/>
        <end position="213"/>
    </location>
</feature>
<dbReference type="EMBL" id="AAMLRT010000042">
    <property type="protein sequence ID" value="EDI6535427.1"/>
    <property type="molecule type" value="Genomic_DNA"/>
</dbReference>
<dbReference type="SUPFAM" id="SSF46785">
    <property type="entry name" value="Winged helix' DNA-binding domain"/>
    <property type="match status" value="1"/>
</dbReference>
<dbReference type="Pfam" id="PF05732">
    <property type="entry name" value="RepL"/>
    <property type="match status" value="1"/>
</dbReference>